<accession>A0A194RKP2</accession>
<protein>
    <submittedName>
        <fullName evidence="2">Uncharacterized protein</fullName>
    </submittedName>
</protein>
<dbReference type="Proteomes" id="UP000053240">
    <property type="component" value="Unassembled WGS sequence"/>
</dbReference>
<dbReference type="AlphaFoldDB" id="A0A194RKP2"/>
<keyword evidence="3" id="KW-1185">Reference proteome</keyword>
<dbReference type="EMBL" id="KQ460045">
    <property type="protein sequence ID" value="KPJ18107.1"/>
    <property type="molecule type" value="Genomic_DNA"/>
</dbReference>
<evidence type="ECO:0000256" key="1">
    <source>
        <dbReference type="SAM" id="MobiDB-lite"/>
    </source>
</evidence>
<feature type="region of interest" description="Disordered" evidence="1">
    <location>
        <begin position="1"/>
        <end position="26"/>
    </location>
</feature>
<dbReference type="InParanoid" id="A0A194RKP2"/>
<name>A0A194RKP2_PAPMA</name>
<evidence type="ECO:0000313" key="3">
    <source>
        <dbReference type="Proteomes" id="UP000053240"/>
    </source>
</evidence>
<proteinExistence type="predicted"/>
<gene>
    <name evidence="2" type="ORF">RR48_11955</name>
</gene>
<reference evidence="2 3" key="1">
    <citation type="journal article" date="2015" name="Nat. Commun.">
        <title>Outbred genome sequencing and CRISPR/Cas9 gene editing in butterflies.</title>
        <authorList>
            <person name="Li X."/>
            <person name="Fan D."/>
            <person name="Zhang W."/>
            <person name="Liu G."/>
            <person name="Zhang L."/>
            <person name="Zhao L."/>
            <person name="Fang X."/>
            <person name="Chen L."/>
            <person name="Dong Y."/>
            <person name="Chen Y."/>
            <person name="Ding Y."/>
            <person name="Zhao R."/>
            <person name="Feng M."/>
            <person name="Zhu Y."/>
            <person name="Feng Y."/>
            <person name="Jiang X."/>
            <person name="Zhu D."/>
            <person name="Xiang H."/>
            <person name="Feng X."/>
            <person name="Li S."/>
            <person name="Wang J."/>
            <person name="Zhang G."/>
            <person name="Kronforst M.R."/>
            <person name="Wang W."/>
        </authorList>
    </citation>
    <scope>NUCLEOTIDE SEQUENCE [LARGE SCALE GENOMIC DNA]</scope>
    <source>
        <strain evidence="2">Ya'a_city_454_Pm</strain>
        <tissue evidence="2">Whole body</tissue>
    </source>
</reference>
<organism evidence="2 3">
    <name type="scientific">Papilio machaon</name>
    <name type="common">Old World swallowtail butterfly</name>
    <dbReference type="NCBI Taxonomy" id="76193"/>
    <lineage>
        <taxon>Eukaryota</taxon>
        <taxon>Metazoa</taxon>
        <taxon>Ecdysozoa</taxon>
        <taxon>Arthropoda</taxon>
        <taxon>Hexapoda</taxon>
        <taxon>Insecta</taxon>
        <taxon>Pterygota</taxon>
        <taxon>Neoptera</taxon>
        <taxon>Endopterygota</taxon>
        <taxon>Lepidoptera</taxon>
        <taxon>Glossata</taxon>
        <taxon>Ditrysia</taxon>
        <taxon>Papilionoidea</taxon>
        <taxon>Papilionidae</taxon>
        <taxon>Papilioninae</taxon>
        <taxon>Papilio</taxon>
    </lineage>
</organism>
<sequence length="281" mass="32468">MHSRNFMIKESSSTKENSLKDPGGTKVTSKRFKLRISIIGAEKLFAPMRKKDQNTTEFPLKLRRFFKKAKKKILTKNVFKSKNVDSNKNVQDKSIIKNNEKMKCRTIATGFPVKINSIDFGCQYSLNSNCSMEIISHMLTRSISQMSSVDSMFDVEWRRRHQAKQPNTIHVFLYNVIRRFKQSKTKLTNKTKKNHILVLHVPERFSHTSTDTISSIYSRIRGKETPLNIQAQSQNSETGCTGHRPVNKICGPGEIYLKNDDSEKRELKINLLSSYHRLNNP</sequence>
<evidence type="ECO:0000313" key="2">
    <source>
        <dbReference type="EMBL" id="KPJ18107.1"/>
    </source>
</evidence>